<evidence type="ECO:0000313" key="4">
    <source>
        <dbReference type="Proteomes" id="UP000054498"/>
    </source>
</evidence>
<dbReference type="GO" id="GO:0030134">
    <property type="term" value="C:COPII-coated ER to Golgi transport vesicle"/>
    <property type="evidence" value="ECO:0007669"/>
    <property type="project" value="TreeGrafter"/>
</dbReference>
<proteinExistence type="predicted"/>
<dbReference type="GO" id="GO:0005783">
    <property type="term" value="C:endoplasmic reticulum"/>
    <property type="evidence" value="ECO:0007669"/>
    <property type="project" value="TreeGrafter"/>
</dbReference>
<reference evidence="3 4" key="1">
    <citation type="journal article" date="2013" name="BMC Genomics">
        <title>Reconstruction of the lipid metabolism for the microalga Monoraphidium neglectum from its genome sequence reveals characteristics suitable for biofuel production.</title>
        <authorList>
            <person name="Bogen C."/>
            <person name="Al-Dilaimi A."/>
            <person name="Albersmeier A."/>
            <person name="Wichmann J."/>
            <person name="Grundmann M."/>
            <person name="Rupp O."/>
            <person name="Lauersen K.J."/>
            <person name="Blifernez-Klassen O."/>
            <person name="Kalinowski J."/>
            <person name="Goesmann A."/>
            <person name="Mussgnug J.H."/>
            <person name="Kruse O."/>
        </authorList>
    </citation>
    <scope>NUCLEOTIDE SEQUENCE [LARGE SCALE GENOMIC DNA]</scope>
    <source>
        <strain evidence="3 4">SAG 48.87</strain>
    </source>
</reference>
<accession>A0A0D2KYL3</accession>
<keyword evidence="1" id="KW-1133">Transmembrane helix</keyword>
<sequence length="118" mass="13686">MHDQFFFSDSPQHTHEHYMQVVTTTIEPRRHTRGSSFDAYEYTVHSHTYVTDKTPTAKFTYDLSPIQVVVKEKPRHWYHFLTTTCAIIGGVFTVAGIIDSLLYNTFKFARKVEIGKQG</sequence>
<gene>
    <name evidence="3" type="ORF">MNEG_7661</name>
</gene>
<evidence type="ECO:0000313" key="3">
    <source>
        <dbReference type="EMBL" id="KIZ00299.1"/>
    </source>
</evidence>
<keyword evidence="1" id="KW-0812">Transmembrane</keyword>
<dbReference type="PANTHER" id="PTHR10984:SF37">
    <property type="entry name" value="PROTEIN DISULFIDE-ISOMERASE 5-3"/>
    <property type="match status" value="1"/>
</dbReference>
<dbReference type="PANTHER" id="PTHR10984">
    <property type="entry name" value="ENDOPLASMIC RETICULUM-GOLGI INTERMEDIATE COMPARTMENT PROTEIN"/>
    <property type="match status" value="1"/>
</dbReference>
<dbReference type="EMBL" id="KK101596">
    <property type="protein sequence ID" value="KIZ00299.1"/>
    <property type="molecule type" value="Genomic_DNA"/>
</dbReference>
<dbReference type="Pfam" id="PF07970">
    <property type="entry name" value="COPIIcoated_ERV"/>
    <property type="match status" value="1"/>
</dbReference>
<dbReference type="OrthoDB" id="72053at2759"/>
<dbReference type="InterPro" id="IPR012936">
    <property type="entry name" value="Erv_C"/>
</dbReference>
<protein>
    <recommendedName>
        <fullName evidence="2">Endoplasmic reticulum vesicle transporter C-terminal domain-containing protein</fullName>
    </recommendedName>
</protein>
<dbReference type="Proteomes" id="UP000054498">
    <property type="component" value="Unassembled WGS sequence"/>
</dbReference>
<evidence type="ECO:0000259" key="2">
    <source>
        <dbReference type="Pfam" id="PF07970"/>
    </source>
</evidence>
<dbReference type="KEGG" id="mng:MNEG_7661"/>
<keyword evidence="4" id="KW-1185">Reference proteome</keyword>
<keyword evidence="1" id="KW-0472">Membrane</keyword>
<dbReference type="GeneID" id="25740537"/>
<dbReference type="InterPro" id="IPR045888">
    <property type="entry name" value="Erv"/>
</dbReference>
<dbReference type="AlphaFoldDB" id="A0A0D2KYL3"/>
<feature type="transmembrane region" description="Helical" evidence="1">
    <location>
        <begin position="77"/>
        <end position="102"/>
    </location>
</feature>
<evidence type="ECO:0000256" key="1">
    <source>
        <dbReference type="SAM" id="Phobius"/>
    </source>
</evidence>
<feature type="domain" description="Endoplasmic reticulum vesicle transporter C-terminal" evidence="2">
    <location>
        <begin position="9"/>
        <end position="99"/>
    </location>
</feature>
<organism evidence="3 4">
    <name type="scientific">Monoraphidium neglectum</name>
    <dbReference type="NCBI Taxonomy" id="145388"/>
    <lineage>
        <taxon>Eukaryota</taxon>
        <taxon>Viridiplantae</taxon>
        <taxon>Chlorophyta</taxon>
        <taxon>core chlorophytes</taxon>
        <taxon>Chlorophyceae</taxon>
        <taxon>CS clade</taxon>
        <taxon>Sphaeropleales</taxon>
        <taxon>Selenastraceae</taxon>
        <taxon>Monoraphidium</taxon>
    </lineage>
</organism>
<dbReference type="STRING" id="145388.A0A0D2KYL3"/>
<name>A0A0D2KYL3_9CHLO</name>
<dbReference type="RefSeq" id="XP_013899318.1">
    <property type="nucleotide sequence ID" value="XM_014043864.1"/>
</dbReference>